<dbReference type="InterPro" id="IPR050698">
    <property type="entry name" value="MBL"/>
</dbReference>
<name>A0ABY4WIZ5_9BACL</name>
<evidence type="ECO:0000256" key="4">
    <source>
        <dbReference type="ARBA" id="ARBA00048505"/>
    </source>
</evidence>
<feature type="domain" description="Metallo-beta-lactamase" evidence="5">
    <location>
        <begin position="14"/>
        <end position="221"/>
    </location>
</feature>
<dbReference type="SUPFAM" id="SSF56281">
    <property type="entry name" value="Metallo-hydrolase/oxidoreductase"/>
    <property type="match status" value="1"/>
</dbReference>
<dbReference type="RefSeq" id="WP_251874127.1">
    <property type="nucleotide sequence ID" value="NZ_CP098755.1"/>
</dbReference>
<keyword evidence="1" id="KW-0378">Hydrolase</keyword>
<dbReference type="InterPro" id="IPR001279">
    <property type="entry name" value="Metallo-B-lactamas"/>
</dbReference>
<comment type="catalytic activity">
    <reaction evidence="2">
        <text>3',5'-cyclic CMP + H2O = CMP + H(+)</text>
        <dbReference type="Rhea" id="RHEA:72675"/>
        <dbReference type="ChEBI" id="CHEBI:15377"/>
        <dbReference type="ChEBI" id="CHEBI:15378"/>
        <dbReference type="ChEBI" id="CHEBI:58003"/>
        <dbReference type="ChEBI" id="CHEBI:60377"/>
    </reaction>
    <physiologicalReaction direction="left-to-right" evidence="2">
        <dbReference type="Rhea" id="RHEA:72676"/>
    </physiologicalReaction>
</comment>
<evidence type="ECO:0000256" key="2">
    <source>
        <dbReference type="ARBA" id="ARBA00034221"/>
    </source>
</evidence>
<evidence type="ECO:0000256" key="1">
    <source>
        <dbReference type="ARBA" id="ARBA00022801"/>
    </source>
</evidence>
<accession>A0ABY4WIZ5</accession>
<feature type="domain" description="Beta-Casp" evidence="6">
    <location>
        <begin position="241"/>
        <end position="357"/>
    </location>
</feature>
<keyword evidence="8" id="KW-1185">Reference proteome</keyword>
<dbReference type="Proteomes" id="UP001056500">
    <property type="component" value="Chromosome"/>
</dbReference>
<evidence type="ECO:0000259" key="5">
    <source>
        <dbReference type="SMART" id="SM00849"/>
    </source>
</evidence>
<dbReference type="Pfam" id="PF00753">
    <property type="entry name" value="Lactamase_B"/>
    <property type="match status" value="1"/>
</dbReference>
<dbReference type="InterPro" id="IPR036866">
    <property type="entry name" value="RibonucZ/Hydroxyglut_hydro"/>
</dbReference>
<dbReference type="CDD" id="cd16295">
    <property type="entry name" value="TTHA0252-CPSF-like_MBL-fold"/>
    <property type="match status" value="1"/>
</dbReference>
<sequence>MRQMTVWGGAGEHGRSSYVIQKDDTRILLDCGGKKEAGGVYPLLVPHEVAQLDAVFLSHAHEDHSMAIPLLYKFGYEGVVWTTKATADQLPGYYAAWRRYAARHSAEPPYREEDIRAVRFAYLDEAVMAGEWLSISPSLRICWGRTGHMLGSVWMLLAIEGSSVFFSGDFTGESELLRFDWPGDNLHIWEQEPIGLSIVDAAYGMDDQSQADKLAELSQQITTAIERGGKVLLPVPVRGRSQDLLVWASETFPQVRLLVESDIRDGLEQLLERTDWLHPGADERIRLALNAPNMRVIRSSAEREKELAQAKSCIILTGDGMMESERAGWYYEQLRGQTQNTIILTGHLAAESLGRQLLEKAVPSDHACDVRFIRYKVHQGAGDVRKMLQAVPSRQTLLVHAGKPATDRLAEALFREGFRGLNSLSPGESLSFE</sequence>
<protein>
    <submittedName>
        <fullName evidence="7">MBL fold metallo-hydrolase</fullName>
    </submittedName>
</protein>
<gene>
    <name evidence="7" type="ORF">NDK47_06960</name>
</gene>
<organism evidence="7 8">
    <name type="scientific">Brevibacillus ruminantium</name>
    <dbReference type="NCBI Taxonomy" id="2950604"/>
    <lineage>
        <taxon>Bacteria</taxon>
        <taxon>Bacillati</taxon>
        <taxon>Bacillota</taxon>
        <taxon>Bacilli</taxon>
        <taxon>Bacillales</taxon>
        <taxon>Paenibacillaceae</taxon>
        <taxon>Brevibacillus</taxon>
    </lineage>
</organism>
<dbReference type="Gene3D" id="3.40.50.10890">
    <property type="match status" value="1"/>
</dbReference>
<dbReference type="Pfam" id="PF10996">
    <property type="entry name" value="Beta-Casp"/>
    <property type="match status" value="1"/>
</dbReference>
<comment type="function">
    <text evidence="3">Counteracts the endogenous Pycsar antiviral defense system. Phosphodiesterase that enables metal-dependent hydrolysis of host cyclic nucleotide Pycsar defense signals such as cCMP and cUMP.</text>
</comment>
<dbReference type="PANTHER" id="PTHR11203:SF37">
    <property type="entry name" value="INTEGRATOR COMPLEX SUBUNIT 11"/>
    <property type="match status" value="1"/>
</dbReference>
<dbReference type="SMART" id="SM01027">
    <property type="entry name" value="Beta-Casp"/>
    <property type="match status" value="1"/>
</dbReference>
<dbReference type="EMBL" id="CP098755">
    <property type="protein sequence ID" value="USG67023.1"/>
    <property type="molecule type" value="Genomic_DNA"/>
</dbReference>
<evidence type="ECO:0000313" key="7">
    <source>
        <dbReference type="EMBL" id="USG67023.1"/>
    </source>
</evidence>
<evidence type="ECO:0000259" key="6">
    <source>
        <dbReference type="SMART" id="SM01027"/>
    </source>
</evidence>
<dbReference type="SMART" id="SM00849">
    <property type="entry name" value="Lactamase_B"/>
    <property type="match status" value="1"/>
</dbReference>
<evidence type="ECO:0000313" key="8">
    <source>
        <dbReference type="Proteomes" id="UP001056500"/>
    </source>
</evidence>
<dbReference type="InterPro" id="IPR022712">
    <property type="entry name" value="Beta_Casp"/>
</dbReference>
<dbReference type="PANTHER" id="PTHR11203">
    <property type="entry name" value="CLEAVAGE AND POLYADENYLATION SPECIFICITY FACTOR FAMILY MEMBER"/>
    <property type="match status" value="1"/>
</dbReference>
<proteinExistence type="predicted"/>
<evidence type="ECO:0000256" key="3">
    <source>
        <dbReference type="ARBA" id="ARBA00034301"/>
    </source>
</evidence>
<reference evidence="7" key="1">
    <citation type="submission" date="2022-06" db="EMBL/GenBank/DDBJ databases">
        <title>Genome sequencing of Brevibacillus sp. BB3-R1.</title>
        <authorList>
            <person name="Heo J."/>
            <person name="Lee D."/>
            <person name="Won M."/>
            <person name="Han B.-H."/>
            <person name="Hong S.-B."/>
            <person name="Kwon S.-W."/>
        </authorList>
    </citation>
    <scope>NUCLEOTIDE SEQUENCE</scope>
    <source>
        <strain evidence="7">BB3-R1</strain>
    </source>
</reference>
<dbReference type="Gene3D" id="3.60.15.10">
    <property type="entry name" value="Ribonuclease Z/Hydroxyacylglutathione hydrolase-like"/>
    <property type="match status" value="1"/>
</dbReference>
<comment type="catalytic activity">
    <reaction evidence="4">
        <text>3',5'-cyclic UMP + H2O = UMP + H(+)</text>
        <dbReference type="Rhea" id="RHEA:70575"/>
        <dbReference type="ChEBI" id="CHEBI:15377"/>
        <dbReference type="ChEBI" id="CHEBI:15378"/>
        <dbReference type="ChEBI" id="CHEBI:57865"/>
        <dbReference type="ChEBI" id="CHEBI:184387"/>
    </reaction>
    <physiologicalReaction direction="left-to-right" evidence="4">
        <dbReference type="Rhea" id="RHEA:70576"/>
    </physiologicalReaction>
</comment>